<reference evidence="3 4" key="1">
    <citation type="submission" date="2014-12" db="EMBL/GenBank/DDBJ databases">
        <title>Draft genome sequences of 29 type strains of Enterococci.</title>
        <authorList>
            <person name="Zhong Z."/>
            <person name="Sun Z."/>
            <person name="Liu W."/>
            <person name="Zhang W."/>
            <person name="Zhang H."/>
        </authorList>
    </citation>
    <scope>NUCLEOTIDE SEQUENCE [LARGE SCALE GENOMIC DNA]</scope>
    <source>
        <strain evidence="3 4">DSM 17122</strain>
    </source>
</reference>
<accession>A0A1L8TR13</accession>
<dbReference type="AlphaFoldDB" id="A0A1L8TR13"/>
<keyword evidence="1" id="KW-1133">Transmembrane helix</keyword>
<feature type="domain" description="Peptidase C39-like" evidence="2">
    <location>
        <begin position="66"/>
        <end position="234"/>
    </location>
</feature>
<dbReference type="Gene3D" id="3.90.70.10">
    <property type="entry name" value="Cysteine proteinases"/>
    <property type="match status" value="1"/>
</dbReference>
<keyword evidence="4" id="KW-1185">Reference proteome</keyword>
<dbReference type="CDD" id="cd02549">
    <property type="entry name" value="Peptidase_C39A"/>
    <property type="match status" value="1"/>
</dbReference>
<proteinExistence type="predicted"/>
<evidence type="ECO:0000313" key="3">
    <source>
        <dbReference type="EMBL" id="OJG46582.1"/>
    </source>
</evidence>
<dbReference type="InterPro" id="IPR016997">
    <property type="entry name" value="UCP032442"/>
</dbReference>
<organism evidence="3 4">
    <name type="scientific">Enterococcus hermanniensis</name>
    <dbReference type="NCBI Taxonomy" id="249189"/>
    <lineage>
        <taxon>Bacteria</taxon>
        <taxon>Bacillati</taxon>
        <taxon>Bacillota</taxon>
        <taxon>Bacilli</taxon>
        <taxon>Lactobacillales</taxon>
        <taxon>Enterococcaceae</taxon>
        <taxon>Enterococcus</taxon>
    </lineage>
</organism>
<protein>
    <recommendedName>
        <fullName evidence="2">Peptidase C39-like domain-containing protein</fullName>
    </recommendedName>
</protein>
<comment type="caution">
    <text evidence="3">The sequence shown here is derived from an EMBL/GenBank/DDBJ whole genome shotgun (WGS) entry which is preliminary data.</text>
</comment>
<dbReference type="InterPro" id="IPR039563">
    <property type="entry name" value="Peptidase_C39_single_dom"/>
</dbReference>
<feature type="transmembrane region" description="Helical" evidence="1">
    <location>
        <begin position="12"/>
        <end position="32"/>
    </location>
</feature>
<dbReference type="PANTHER" id="PTHR37806">
    <property type="entry name" value="LMO0724 PROTEIN"/>
    <property type="match status" value="1"/>
</dbReference>
<name>A0A1L8TR13_9ENTE</name>
<keyword evidence="1" id="KW-0472">Membrane</keyword>
<dbReference type="STRING" id="249189.RV04_GL001010"/>
<evidence type="ECO:0000313" key="4">
    <source>
        <dbReference type="Proteomes" id="UP000182077"/>
    </source>
</evidence>
<evidence type="ECO:0000259" key="2">
    <source>
        <dbReference type="Pfam" id="PF13529"/>
    </source>
</evidence>
<sequence>MLNSEVSKIKHLMNWLIFLIVPTGICFLLFFFNDRKTVEVTKETEGTSVELLAEQKEEKEAGATIIDVPLENQNEGNPPLENGCEITALSMLLNYYGYETNKNKLAEQLNYVPLYEDESQDIHGNPHDGFVGNIYGGYDAMGVAVEPIAAVAEDYVEGNHSVVSSSSTDFSELAAIVQAGTPVWVVTTVDFQVPTANDFQTWQTTSGEVTVSPLCHAVVVTGVDSQHVYVNDPYGYKNRIVDRSEFEEIFQAMGNESLYIETND</sequence>
<keyword evidence="1" id="KW-0812">Transmembrane</keyword>
<dbReference type="PANTHER" id="PTHR37806:SF1">
    <property type="entry name" value="PEPTIDASE C39-LIKE DOMAIN-CONTAINING PROTEIN"/>
    <property type="match status" value="1"/>
</dbReference>
<dbReference type="EMBL" id="JXKQ01000002">
    <property type="protein sequence ID" value="OJG46582.1"/>
    <property type="molecule type" value="Genomic_DNA"/>
</dbReference>
<dbReference type="Proteomes" id="UP000182077">
    <property type="component" value="Unassembled WGS sequence"/>
</dbReference>
<gene>
    <name evidence="3" type="ORF">RV04_GL001010</name>
</gene>
<dbReference type="InterPro" id="IPR039564">
    <property type="entry name" value="Peptidase_C39-like"/>
</dbReference>
<dbReference type="Pfam" id="PF13529">
    <property type="entry name" value="Peptidase_C39_2"/>
    <property type="match status" value="1"/>
</dbReference>
<dbReference type="PIRSF" id="PIRSF032442">
    <property type="entry name" value="UCP032442"/>
    <property type="match status" value="1"/>
</dbReference>
<evidence type="ECO:0000256" key="1">
    <source>
        <dbReference type="SAM" id="Phobius"/>
    </source>
</evidence>